<sequence length="77" mass="8372">MENKIQNALIAGVVGIIVTVAWNYFLQVPPQYFQGVQAGYTQGSNDTGKTISDSIQKNKVEGVCTPTSSGQFYLEVE</sequence>
<evidence type="ECO:0000256" key="1">
    <source>
        <dbReference type="SAM" id="Phobius"/>
    </source>
</evidence>
<accession>A0A6H1ZRV6</accession>
<evidence type="ECO:0000313" key="3">
    <source>
        <dbReference type="EMBL" id="QJI01489.1"/>
    </source>
</evidence>
<dbReference type="AlphaFoldDB" id="A0A6H1ZRV6"/>
<gene>
    <name evidence="2" type="ORF">TM448A01705_0004</name>
    <name evidence="3" type="ORF">TM448B02577_0007</name>
</gene>
<reference evidence="2" key="1">
    <citation type="submission" date="2020-03" db="EMBL/GenBank/DDBJ databases">
        <title>The deep terrestrial virosphere.</title>
        <authorList>
            <person name="Holmfeldt K."/>
            <person name="Nilsson E."/>
            <person name="Simone D."/>
            <person name="Lopez-Fernandez M."/>
            <person name="Wu X."/>
            <person name="de Brujin I."/>
            <person name="Lundin D."/>
            <person name="Andersson A."/>
            <person name="Bertilsson S."/>
            <person name="Dopson M."/>
        </authorList>
    </citation>
    <scope>NUCLEOTIDE SEQUENCE</scope>
    <source>
        <strain evidence="2">TM448A01705</strain>
        <strain evidence="3">TM448B02577</strain>
    </source>
</reference>
<keyword evidence="1" id="KW-1133">Transmembrane helix</keyword>
<proteinExistence type="predicted"/>
<organism evidence="2">
    <name type="scientific">viral metagenome</name>
    <dbReference type="NCBI Taxonomy" id="1070528"/>
    <lineage>
        <taxon>unclassified sequences</taxon>
        <taxon>metagenomes</taxon>
        <taxon>organismal metagenomes</taxon>
    </lineage>
</organism>
<keyword evidence="1" id="KW-0472">Membrane</keyword>
<name>A0A6H1ZRV6_9ZZZZ</name>
<dbReference type="EMBL" id="MT144187">
    <property type="protein sequence ID" value="QJA50304.1"/>
    <property type="molecule type" value="Genomic_DNA"/>
</dbReference>
<dbReference type="EMBL" id="MT144927">
    <property type="protein sequence ID" value="QJI01489.1"/>
    <property type="molecule type" value="Genomic_DNA"/>
</dbReference>
<protein>
    <submittedName>
        <fullName evidence="2">Uncharacterized protein</fullName>
    </submittedName>
</protein>
<evidence type="ECO:0000313" key="2">
    <source>
        <dbReference type="EMBL" id="QJA50304.1"/>
    </source>
</evidence>
<feature type="transmembrane region" description="Helical" evidence="1">
    <location>
        <begin position="7"/>
        <end position="25"/>
    </location>
</feature>
<keyword evidence="1" id="KW-0812">Transmembrane</keyword>